<comment type="caution">
    <text evidence="1">The sequence shown here is derived from an EMBL/GenBank/DDBJ whole genome shotgun (WGS) entry which is preliminary data.</text>
</comment>
<dbReference type="Proteomes" id="UP001312865">
    <property type="component" value="Unassembled WGS sequence"/>
</dbReference>
<proteinExistence type="predicted"/>
<dbReference type="RefSeq" id="WP_336585231.1">
    <property type="nucleotide sequence ID" value="NZ_JBBAXC010000001.1"/>
</dbReference>
<name>A0ABU8H948_9BACI</name>
<evidence type="ECO:0000313" key="1">
    <source>
        <dbReference type="EMBL" id="MEI5905828.1"/>
    </source>
</evidence>
<dbReference type="EMBL" id="JBBAXC010000001">
    <property type="protein sequence ID" value="MEI5905828.1"/>
    <property type="molecule type" value="Genomic_DNA"/>
</dbReference>
<keyword evidence="2" id="KW-1185">Reference proteome</keyword>
<protein>
    <recommendedName>
        <fullName evidence="3">LysM domain-containing protein</fullName>
    </recommendedName>
</protein>
<accession>A0ABU8H948</accession>
<sequence length="107" mass="12037">MKGLAIFIIILVVVYSIYFDLRYGTLQADDKQKDNPTTAQAVSSNPSLNFFKKKIQPGDTVLSIIEEEMNSTIPVPIEQVIADFRYLNNGVAPEKIQLGKVYLIPIY</sequence>
<organism evidence="1 2">
    <name type="scientific">Bacillus spongiae</name>
    <dbReference type="NCBI Taxonomy" id="2683610"/>
    <lineage>
        <taxon>Bacteria</taxon>
        <taxon>Bacillati</taxon>
        <taxon>Bacillota</taxon>
        <taxon>Bacilli</taxon>
        <taxon>Bacillales</taxon>
        <taxon>Bacillaceae</taxon>
        <taxon>Bacillus</taxon>
    </lineage>
</organism>
<evidence type="ECO:0008006" key="3">
    <source>
        <dbReference type="Google" id="ProtNLM"/>
    </source>
</evidence>
<evidence type="ECO:0000313" key="2">
    <source>
        <dbReference type="Proteomes" id="UP001312865"/>
    </source>
</evidence>
<gene>
    <name evidence="1" type="ORF">WAK64_01945</name>
</gene>
<reference evidence="1 2" key="1">
    <citation type="journal article" date="2018" name="J. Microbiol.">
        <title>Bacillus spongiae sp. nov., isolated from sponge of Jeju Island.</title>
        <authorList>
            <person name="Lee G.E."/>
            <person name="Im W.T."/>
            <person name="Park J.S."/>
        </authorList>
    </citation>
    <scope>NUCLEOTIDE SEQUENCE [LARGE SCALE GENOMIC DNA]</scope>
    <source>
        <strain evidence="1 2">135PIL107-10</strain>
    </source>
</reference>